<evidence type="ECO:0000313" key="2">
    <source>
        <dbReference type="EMBL" id="QHU04452.1"/>
    </source>
</evidence>
<sequence length="100" mass="10658">MTTIGSSAPPLRPNGGTPGLLPQYTQYAQSTAASFKTFTPRDPATQAKYDAMSSSWEGIDSTNTAIARGDFKLDTVPTSTYTPPGKEPPPPSSDWFCVVQ</sequence>
<proteinExistence type="predicted"/>
<reference evidence="2" key="1">
    <citation type="journal article" date="2020" name="Nature">
        <title>Giant virus diversity and host interactions through global metagenomics.</title>
        <authorList>
            <person name="Schulz F."/>
            <person name="Roux S."/>
            <person name="Paez-Espino D."/>
            <person name="Jungbluth S."/>
            <person name="Walsh D.A."/>
            <person name="Denef V.J."/>
            <person name="McMahon K.D."/>
            <person name="Konstantinidis K.T."/>
            <person name="Eloe-Fadrosh E.A."/>
            <person name="Kyrpides N.C."/>
            <person name="Woyke T."/>
        </authorList>
    </citation>
    <scope>NUCLEOTIDE SEQUENCE</scope>
    <source>
        <strain evidence="2">GVMAG-M-3300027708-51</strain>
    </source>
</reference>
<evidence type="ECO:0000256" key="1">
    <source>
        <dbReference type="SAM" id="MobiDB-lite"/>
    </source>
</evidence>
<organism evidence="2">
    <name type="scientific">viral metagenome</name>
    <dbReference type="NCBI Taxonomy" id="1070528"/>
    <lineage>
        <taxon>unclassified sequences</taxon>
        <taxon>metagenomes</taxon>
        <taxon>organismal metagenomes</taxon>
    </lineage>
</organism>
<dbReference type="AlphaFoldDB" id="A0A6C0JFP8"/>
<protein>
    <submittedName>
        <fullName evidence="2">Uncharacterized protein</fullName>
    </submittedName>
</protein>
<feature type="region of interest" description="Disordered" evidence="1">
    <location>
        <begin position="75"/>
        <end position="100"/>
    </location>
</feature>
<dbReference type="EMBL" id="MN740401">
    <property type="protein sequence ID" value="QHU04452.1"/>
    <property type="molecule type" value="Genomic_DNA"/>
</dbReference>
<accession>A0A6C0JFP8</accession>
<name>A0A6C0JFP8_9ZZZZ</name>